<keyword evidence="2" id="KW-0472">Membrane</keyword>
<reference evidence="3 4" key="1">
    <citation type="journal article" date="2021" name="Elife">
        <title>Chloroplast acquisition without the gene transfer in kleptoplastic sea slugs, Plakobranchus ocellatus.</title>
        <authorList>
            <person name="Maeda T."/>
            <person name="Takahashi S."/>
            <person name="Yoshida T."/>
            <person name="Shimamura S."/>
            <person name="Takaki Y."/>
            <person name="Nagai Y."/>
            <person name="Toyoda A."/>
            <person name="Suzuki Y."/>
            <person name="Arimoto A."/>
            <person name="Ishii H."/>
            <person name="Satoh N."/>
            <person name="Nishiyama T."/>
            <person name="Hasebe M."/>
            <person name="Maruyama T."/>
            <person name="Minagawa J."/>
            <person name="Obokata J."/>
            <person name="Shigenobu S."/>
        </authorList>
    </citation>
    <scope>NUCLEOTIDE SEQUENCE [LARGE SCALE GENOMIC DNA]</scope>
</reference>
<keyword evidence="4" id="KW-1185">Reference proteome</keyword>
<evidence type="ECO:0000256" key="2">
    <source>
        <dbReference type="SAM" id="Phobius"/>
    </source>
</evidence>
<feature type="compositionally biased region" description="Polar residues" evidence="1">
    <location>
        <begin position="152"/>
        <end position="174"/>
    </location>
</feature>
<dbReference type="Proteomes" id="UP000735302">
    <property type="component" value="Unassembled WGS sequence"/>
</dbReference>
<feature type="compositionally biased region" description="Low complexity" evidence="1">
    <location>
        <begin position="453"/>
        <end position="496"/>
    </location>
</feature>
<proteinExistence type="predicted"/>
<accession>A0AAV4DHF0</accession>
<keyword evidence="2" id="KW-0812">Transmembrane</keyword>
<dbReference type="EMBL" id="BLXT01007891">
    <property type="protein sequence ID" value="GFO43599.1"/>
    <property type="molecule type" value="Genomic_DNA"/>
</dbReference>
<evidence type="ECO:0000256" key="1">
    <source>
        <dbReference type="SAM" id="MobiDB-lite"/>
    </source>
</evidence>
<feature type="transmembrane region" description="Helical" evidence="2">
    <location>
        <begin position="364"/>
        <end position="390"/>
    </location>
</feature>
<keyword evidence="2" id="KW-1133">Transmembrane helix</keyword>
<evidence type="ECO:0000313" key="3">
    <source>
        <dbReference type="EMBL" id="GFO43599.1"/>
    </source>
</evidence>
<comment type="caution">
    <text evidence="3">The sequence shown here is derived from an EMBL/GenBank/DDBJ whole genome shotgun (WGS) entry which is preliminary data.</text>
</comment>
<feature type="compositionally biased region" description="Low complexity" evidence="1">
    <location>
        <begin position="131"/>
        <end position="141"/>
    </location>
</feature>
<feature type="compositionally biased region" description="Polar residues" evidence="1">
    <location>
        <begin position="440"/>
        <end position="452"/>
    </location>
</feature>
<protein>
    <submittedName>
        <fullName evidence="3">Uncharacterized protein</fullName>
    </submittedName>
</protein>
<gene>
    <name evidence="3" type="ORF">PoB_007010400</name>
</gene>
<feature type="region of interest" description="Disordered" evidence="1">
    <location>
        <begin position="393"/>
        <end position="415"/>
    </location>
</feature>
<dbReference type="AlphaFoldDB" id="A0AAV4DHF0"/>
<feature type="region of interest" description="Disordered" evidence="1">
    <location>
        <begin position="206"/>
        <end position="233"/>
    </location>
</feature>
<feature type="compositionally biased region" description="Low complexity" evidence="1">
    <location>
        <begin position="506"/>
        <end position="524"/>
    </location>
</feature>
<feature type="region of interest" description="Disordered" evidence="1">
    <location>
        <begin position="130"/>
        <end position="186"/>
    </location>
</feature>
<name>A0AAV4DHF0_9GAST</name>
<sequence length="621" mass="66031">MAQGLVILAFYTRCSTWTFDGYASEISQVVDRTFSNSPRTAVSVKEILTPRSPGLFTGREVPVPKANENSKTPRRAEHPLTPITPRRLGSQPVSVVYHPTVNRVNANNMSLSSSSSWPELTSLEQEHLHRQLQNHLQQQQRRFSDLGISPATPRSGSTDLPPYNSSRVASNTPRTPRPLASIKEQAGSNLSLDELRNFKLYERSLPFPSQRNNMSDPSAKEPGTLSGSNSFRDFKASFGPNPFNAHGDMGSGLAGFDNFASLTASGPGERRENGVHVPYLNLPLTSRSNTLKTGELLSALLSGYQTSSTNASTLYNSQGPGAYPSGVLDIQGKMHEDTHYSTGREKDAGERKNSEGWTRRDKMLLIGLICVALIVILLAVIVLLVAVGVVKEDGDNSESTPAVIPPSSVVEQSSGTGDAVSVVDIPVDQSNTTALVSTSFDLPLTTPGTKNEQTSAATTASKTSKASSLSSMLPQSSATPVTSFTLPRTSPTTSTTVAIATRERPSTNTSPTTSRQSTTKETVSSTTAAAATILHTQTTTPIITIITTTTERATAAITKAKITAPTTIAKTTAAAATTTTTTRATTSSTTSTTSENPLARLVYASCGTPKCQTFSETLTVI</sequence>
<evidence type="ECO:0000313" key="4">
    <source>
        <dbReference type="Proteomes" id="UP000735302"/>
    </source>
</evidence>
<feature type="region of interest" description="Disordered" evidence="1">
    <location>
        <begin position="53"/>
        <end position="88"/>
    </location>
</feature>
<feature type="compositionally biased region" description="Polar residues" evidence="1">
    <location>
        <begin position="207"/>
        <end position="216"/>
    </location>
</feature>
<feature type="region of interest" description="Disordered" evidence="1">
    <location>
        <begin position="440"/>
        <end position="524"/>
    </location>
</feature>
<organism evidence="3 4">
    <name type="scientific">Plakobranchus ocellatus</name>
    <dbReference type="NCBI Taxonomy" id="259542"/>
    <lineage>
        <taxon>Eukaryota</taxon>
        <taxon>Metazoa</taxon>
        <taxon>Spiralia</taxon>
        <taxon>Lophotrochozoa</taxon>
        <taxon>Mollusca</taxon>
        <taxon>Gastropoda</taxon>
        <taxon>Heterobranchia</taxon>
        <taxon>Euthyneura</taxon>
        <taxon>Panpulmonata</taxon>
        <taxon>Sacoglossa</taxon>
        <taxon>Placobranchoidea</taxon>
        <taxon>Plakobranchidae</taxon>
        <taxon>Plakobranchus</taxon>
    </lineage>
</organism>